<comment type="catalytic activity">
    <reaction evidence="9 11">
        <text>L-aspartyl-tRNA(Asn) + L-glutamine + ATP + H2O = L-asparaginyl-tRNA(Asn) + L-glutamate + ADP + phosphate + 2 H(+)</text>
        <dbReference type="Rhea" id="RHEA:14513"/>
        <dbReference type="Rhea" id="RHEA-COMP:9674"/>
        <dbReference type="Rhea" id="RHEA-COMP:9677"/>
        <dbReference type="ChEBI" id="CHEBI:15377"/>
        <dbReference type="ChEBI" id="CHEBI:15378"/>
        <dbReference type="ChEBI" id="CHEBI:29985"/>
        <dbReference type="ChEBI" id="CHEBI:30616"/>
        <dbReference type="ChEBI" id="CHEBI:43474"/>
        <dbReference type="ChEBI" id="CHEBI:58359"/>
        <dbReference type="ChEBI" id="CHEBI:78515"/>
        <dbReference type="ChEBI" id="CHEBI:78516"/>
        <dbReference type="ChEBI" id="CHEBI:456216"/>
    </reaction>
</comment>
<dbReference type="Pfam" id="PF02637">
    <property type="entry name" value="GatB_Yqey"/>
    <property type="match status" value="1"/>
</dbReference>
<evidence type="ECO:0000256" key="6">
    <source>
        <dbReference type="ARBA" id="ARBA00022840"/>
    </source>
</evidence>
<evidence type="ECO:0000256" key="10">
    <source>
        <dbReference type="ARBA" id="ARBA00047913"/>
    </source>
</evidence>
<dbReference type="PANTHER" id="PTHR11659">
    <property type="entry name" value="GLUTAMYL-TRNA GLN AMIDOTRANSFERASE SUBUNIT B MITOCHONDRIAL AND PROKARYOTIC PET112-RELATED"/>
    <property type="match status" value="1"/>
</dbReference>
<dbReference type="Pfam" id="PF02934">
    <property type="entry name" value="GatB_N"/>
    <property type="match status" value="1"/>
</dbReference>
<dbReference type="FunFam" id="1.10.10.410:FF:000001">
    <property type="entry name" value="Aspartyl/glutamyl-tRNA(Asn/Gln) amidotransferase subunit B"/>
    <property type="match status" value="1"/>
</dbReference>
<dbReference type="SMART" id="SM00845">
    <property type="entry name" value="GatB_Yqey"/>
    <property type="match status" value="1"/>
</dbReference>
<evidence type="ECO:0000256" key="1">
    <source>
        <dbReference type="ARBA" id="ARBA00005306"/>
    </source>
</evidence>
<keyword evidence="5 11" id="KW-0547">Nucleotide-binding</keyword>
<evidence type="ECO:0000256" key="5">
    <source>
        <dbReference type="ARBA" id="ARBA00022741"/>
    </source>
</evidence>
<comment type="caution">
    <text evidence="13">The sequence shown here is derived from an EMBL/GenBank/DDBJ whole genome shotgun (WGS) entry which is preliminary data.</text>
</comment>
<evidence type="ECO:0000313" key="13">
    <source>
        <dbReference type="EMBL" id="PSN83593.1"/>
    </source>
</evidence>
<dbReference type="GO" id="GO:0070681">
    <property type="term" value="P:glutaminyl-tRNAGln biosynthesis via transamidation"/>
    <property type="evidence" value="ECO:0007669"/>
    <property type="project" value="TreeGrafter"/>
</dbReference>
<dbReference type="InterPro" id="IPR017958">
    <property type="entry name" value="Gln-tRNA_amidoTrfase_suB_CS"/>
</dbReference>
<comment type="subunit">
    <text evidence="2 11">Heterotrimer of A, B and C subunits.</text>
</comment>
<dbReference type="InterPro" id="IPR006075">
    <property type="entry name" value="Asn/Gln-tRNA_Trfase_suB/E_cat"/>
</dbReference>
<dbReference type="GO" id="GO:0006412">
    <property type="term" value="P:translation"/>
    <property type="evidence" value="ECO:0007669"/>
    <property type="project" value="UniProtKB-UniRule"/>
</dbReference>
<evidence type="ECO:0000256" key="11">
    <source>
        <dbReference type="HAMAP-Rule" id="MF_00121"/>
    </source>
</evidence>
<dbReference type="InterPro" id="IPR017959">
    <property type="entry name" value="Asn/Gln-tRNA_amidoTrfase_suB/E"/>
</dbReference>
<dbReference type="InterPro" id="IPR023168">
    <property type="entry name" value="GatB_Yqey_C_2"/>
</dbReference>
<dbReference type="EC" id="6.3.5.-" evidence="11"/>
<keyword evidence="7 11" id="KW-0648">Protein biosynthesis</keyword>
<dbReference type="PROSITE" id="PS01234">
    <property type="entry name" value="GATB"/>
    <property type="match status" value="1"/>
</dbReference>
<evidence type="ECO:0000313" key="14">
    <source>
        <dbReference type="Proteomes" id="UP000240880"/>
    </source>
</evidence>
<dbReference type="Gene3D" id="1.10.150.380">
    <property type="entry name" value="GatB domain, N-terminal subdomain"/>
    <property type="match status" value="1"/>
</dbReference>
<comment type="function">
    <text evidence="8 11">Allows the formation of correctly charged Asn-tRNA(Asn) or Gln-tRNA(Gln) through the transamidation of misacylated Asp-tRNA(Asn) or Glu-tRNA(Gln) in organisms which lack either or both of asparaginyl-tRNA or glutaminyl-tRNA synthetases. The reaction takes place in the presence of glutamine and ATP through an activated phospho-Asp-tRNA(Asn) or phospho-Glu-tRNA(Gln).</text>
</comment>
<name>A0A2R6ABA1_9ARCH</name>
<dbReference type="EMBL" id="NEXC01000019">
    <property type="protein sequence ID" value="PSN83593.1"/>
    <property type="molecule type" value="Genomic_DNA"/>
</dbReference>
<dbReference type="NCBIfam" id="NF004014">
    <property type="entry name" value="PRK05477.1-4"/>
    <property type="match status" value="1"/>
</dbReference>
<dbReference type="SUPFAM" id="SSF89095">
    <property type="entry name" value="GatB/YqeY motif"/>
    <property type="match status" value="1"/>
</dbReference>
<comment type="similarity">
    <text evidence="1 11">Belongs to the GatB/GatE family. GatB subfamily.</text>
</comment>
<evidence type="ECO:0000259" key="12">
    <source>
        <dbReference type="SMART" id="SM00845"/>
    </source>
</evidence>
<dbReference type="NCBIfam" id="TIGR00133">
    <property type="entry name" value="gatB"/>
    <property type="match status" value="1"/>
</dbReference>
<keyword evidence="6 11" id="KW-0067">ATP-binding</keyword>
<dbReference type="SUPFAM" id="SSF55931">
    <property type="entry name" value="Glutamine synthetase/guanido kinase"/>
    <property type="match status" value="1"/>
</dbReference>
<proteinExistence type="inferred from homology"/>
<feature type="domain" description="Asn/Gln amidotransferase" evidence="12">
    <location>
        <begin position="331"/>
        <end position="477"/>
    </location>
</feature>
<evidence type="ECO:0000256" key="8">
    <source>
        <dbReference type="ARBA" id="ARBA00024799"/>
    </source>
</evidence>
<dbReference type="GO" id="GO:0050566">
    <property type="term" value="F:asparaginyl-tRNA synthase (glutamine-hydrolyzing) activity"/>
    <property type="evidence" value="ECO:0007669"/>
    <property type="project" value="RHEA"/>
</dbReference>
<dbReference type="InterPro" id="IPR014746">
    <property type="entry name" value="Gln_synth/guanido_kin_cat_dom"/>
</dbReference>
<reference evidence="13 14" key="1">
    <citation type="submission" date="2017-04" db="EMBL/GenBank/DDBJ databases">
        <title>Novel microbial lineages endemic to geothermal iron-oxide mats fill important gaps in the evolutionary history of Archaea.</title>
        <authorList>
            <person name="Jay Z.J."/>
            <person name="Beam J.P."/>
            <person name="Dlakic M."/>
            <person name="Rusch D.B."/>
            <person name="Kozubal M.A."/>
            <person name="Inskeep W.P."/>
        </authorList>
    </citation>
    <scope>NUCLEOTIDE SEQUENCE [LARGE SCALE GENOMIC DNA]</scope>
    <source>
        <strain evidence="13">OSP_D</strain>
    </source>
</reference>
<evidence type="ECO:0000256" key="4">
    <source>
        <dbReference type="ARBA" id="ARBA00022598"/>
    </source>
</evidence>
<dbReference type="FunFam" id="1.10.150.380:FF:000001">
    <property type="entry name" value="Aspartyl/glutamyl-tRNA(Asn/Gln) amidotransferase subunit B"/>
    <property type="match status" value="1"/>
</dbReference>
<dbReference type="GO" id="GO:0005524">
    <property type="term" value="F:ATP binding"/>
    <property type="evidence" value="ECO:0007669"/>
    <property type="project" value="UniProtKB-KW"/>
</dbReference>
<accession>A0A2R6ABA1</accession>
<organism evidence="13 14">
    <name type="scientific">Candidatus Marsarchaeota G1 archaeon OSP_D</name>
    <dbReference type="NCBI Taxonomy" id="1978155"/>
    <lineage>
        <taxon>Archaea</taxon>
        <taxon>Candidatus Marsarchaeota</taxon>
        <taxon>Candidatus Marsarchaeota group 1</taxon>
    </lineage>
</organism>
<protein>
    <recommendedName>
        <fullName evidence="3 11">Aspartyl/glutamyl-tRNA(Asn/Gln) amidotransferase subunit B</fullName>
        <shortName evidence="11">Asp/Glu-ADT subunit B</shortName>
        <ecNumber evidence="11">6.3.5.-</ecNumber>
    </recommendedName>
</protein>
<dbReference type="NCBIfam" id="NF004012">
    <property type="entry name" value="PRK05477.1-2"/>
    <property type="match status" value="1"/>
</dbReference>
<dbReference type="InterPro" id="IPR003789">
    <property type="entry name" value="Asn/Gln_tRNA_amidoTrase-B-like"/>
</dbReference>
<dbReference type="InterPro" id="IPR018027">
    <property type="entry name" value="Asn/Gln_amidotransferase"/>
</dbReference>
<dbReference type="PANTHER" id="PTHR11659:SF0">
    <property type="entry name" value="GLUTAMYL-TRNA(GLN) AMIDOTRANSFERASE SUBUNIT B, MITOCHONDRIAL"/>
    <property type="match status" value="1"/>
</dbReference>
<evidence type="ECO:0000256" key="7">
    <source>
        <dbReference type="ARBA" id="ARBA00022917"/>
    </source>
</evidence>
<evidence type="ECO:0000256" key="9">
    <source>
        <dbReference type="ARBA" id="ARBA00047380"/>
    </source>
</evidence>
<comment type="catalytic activity">
    <reaction evidence="10 11">
        <text>L-glutamyl-tRNA(Gln) + L-glutamine + ATP + H2O = L-glutaminyl-tRNA(Gln) + L-glutamate + ADP + phosphate + H(+)</text>
        <dbReference type="Rhea" id="RHEA:17521"/>
        <dbReference type="Rhea" id="RHEA-COMP:9681"/>
        <dbReference type="Rhea" id="RHEA-COMP:9684"/>
        <dbReference type="ChEBI" id="CHEBI:15377"/>
        <dbReference type="ChEBI" id="CHEBI:15378"/>
        <dbReference type="ChEBI" id="CHEBI:29985"/>
        <dbReference type="ChEBI" id="CHEBI:30616"/>
        <dbReference type="ChEBI" id="CHEBI:43474"/>
        <dbReference type="ChEBI" id="CHEBI:58359"/>
        <dbReference type="ChEBI" id="CHEBI:78520"/>
        <dbReference type="ChEBI" id="CHEBI:78521"/>
        <dbReference type="ChEBI" id="CHEBI:456216"/>
    </reaction>
</comment>
<sequence length="480" mass="54302">MALVYQPKIGLEVHVQLNRLKTKLFCSCSTNYQGLPPNSNVCPVCLGLPGSLPVLNREAVRHALMVAKALNCSINTRFNFVRKNYFYPDMTKNFQISQYDKAGGIPIAMNGRMVVDVDGKTVEIRIRRIQIEEDPGRLEHPFGLGSSPYVLVDYNRAGMGLLEIVTEPDMKTSKEARAFINKLRSVLEHLDVCDTSLEGAMRADANISVNGGNRVEVKNISSYKEVEKAIDYEILRQTKILEEGGVVQRETRHWLEAKGVSVPSRAKEEEQDYRYFPEPDIPPVVLSQDFLNEVFSNMPELPDARVKRFVENYSLSKYDASVLVMEKSLADFFEETLKFYPKPKIVANWVIVEVLRQLNERKAQLKELPLRPVHLAELLKLMEDGTLSSKLAKRVLVEVCETAEPPSQIVKRLGLTRIADEQVIREIAKEVFKENPKAVEDAKKDAEAVNYLIGQVMKKTKGKADPVLTNKVVRELLSDL</sequence>
<dbReference type="Gene3D" id="1.10.10.410">
    <property type="match status" value="1"/>
</dbReference>
<dbReference type="Proteomes" id="UP000240880">
    <property type="component" value="Unassembled WGS sequence"/>
</dbReference>
<dbReference type="AlphaFoldDB" id="A0A2R6ABA1"/>
<dbReference type="HAMAP" id="MF_00121">
    <property type="entry name" value="GatB"/>
    <property type="match status" value="1"/>
</dbReference>
<evidence type="ECO:0000256" key="3">
    <source>
        <dbReference type="ARBA" id="ARBA00016923"/>
    </source>
</evidence>
<dbReference type="InterPro" id="IPR042114">
    <property type="entry name" value="GatB_C_1"/>
</dbReference>
<keyword evidence="4 11" id="KW-0436">Ligase</keyword>
<gene>
    <name evidence="11" type="primary">gatB</name>
    <name evidence="13" type="ORF">B9Q01_04085</name>
</gene>
<dbReference type="GO" id="GO:0050567">
    <property type="term" value="F:glutaminyl-tRNA synthase (glutamine-hydrolyzing) activity"/>
    <property type="evidence" value="ECO:0007669"/>
    <property type="project" value="UniProtKB-UniRule"/>
</dbReference>
<evidence type="ECO:0000256" key="2">
    <source>
        <dbReference type="ARBA" id="ARBA00011123"/>
    </source>
</evidence>
<dbReference type="InterPro" id="IPR004413">
    <property type="entry name" value="GatB"/>
</dbReference>